<dbReference type="Pfam" id="PF08443">
    <property type="entry name" value="RimK"/>
    <property type="match status" value="1"/>
</dbReference>
<dbReference type="Gene3D" id="3.30.1490.20">
    <property type="entry name" value="ATP-grasp fold, A domain"/>
    <property type="match status" value="1"/>
</dbReference>
<gene>
    <name evidence="6" type="ORF">IAB94_01365</name>
</gene>
<evidence type="ECO:0000313" key="6">
    <source>
        <dbReference type="EMBL" id="HIR66676.1"/>
    </source>
</evidence>
<comment type="caution">
    <text evidence="6">The sequence shown here is derived from an EMBL/GenBank/DDBJ whole genome shotgun (WGS) entry which is preliminary data.</text>
</comment>
<feature type="domain" description="ATP-grasp" evidence="5">
    <location>
        <begin position="100"/>
        <end position="288"/>
    </location>
</feature>
<dbReference type="Gene3D" id="3.40.50.20">
    <property type="match status" value="1"/>
</dbReference>
<dbReference type="PANTHER" id="PTHR21621">
    <property type="entry name" value="RIBOSOMAL PROTEIN S6 MODIFICATION PROTEIN"/>
    <property type="match status" value="1"/>
</dbReference>
<dbReference type="SUPFAM" id="SSF56059">
    <property type="entry name" value="Glutathione synthetase ATP-binding domain-like"/>
    <property type="match status" value="1"/>
</dbReference>
<dbReference type="PANTHER" id="PTHR21621:SF0">
    <property type="entry name" value="BETA-CITRYLGLUTAMATE SYNTHASE B-RELATED"/>
    <property type="match status" value="1"/>
</dbReference>
<keyword evidence="2 4" id="KW-0547">Nucleotide-binding</keyword>
<evidence type="ECO:0000256" key="4">
    <source>
        <dbReference type="PROSITE-ProRule" id="PRU00409"/>
    </source>
</evidence>
<dbReference type="InterPro" id="IPR013815">
    <property type="entry name" value="ATP_grasp_subdomain_1"/>
</dbReference>
<name>A0A9D1E5Q2_9FIRM</name>
<dbReference type="GO" id="GO:0005737">
    <property type="term" value="C:cytoplasm"/>
    <property type="evidence" value="ECO:0007669"/>
    <property type="project" value="TreeGrafter"/>
</dbReference>
<dbReference type="EMBL" id="DVHK01000033">
    <property type="protein sequence ID" value="HIR66676.1"/>
    <property type="molecule type" value="Genomic_DNA"/>
</dbReference>
<keyword evidence="6" id="KW-0436">Ligase</keyword>
<evidence type="ECO:0000259" key="5">
    <source>
        <dbReference type="PROSITE" id="PS50975"/>
    </source>
</evidence>
<dbReference type="GO" id="GO:0016879">
    <property type="term" value="F:ligase activity, forming carbon-nitrogen bonds"/>
    <property type="evidence" value="ECO:0007669"/>
    <property type="project" value="TreeGrafter"/>
</dbReference>
<protein>
    <submittedName>
        <fullName evidence="6">RimK family alpha-L-glutamate ligase</fullName>
    </submittedName>
</protein>
<dbReference type="InterPro" id="IPR011761">
    <property type="entry name" value="ATP-grasp"/>
</dbReference>
<reference evidence="6" key="1">
    <citation type="submission" date="2020-10" db="EMBL/GenBank/DDBJ databases">
        <authorList>
            <person name="Gilroy R."/>
        </authorList>
    </citation>
    <scope>NUCLEOTIDE SEQUENCE</scope>
    <source>
        <strain evidence="6">ChiW16-3235</strain>
    </source>
</reference>
<dbReference type="Proteomes" id="UP000823913">
    <property type="component" value="Unassembled WGS sequence"/>
</dbReference>
<dbReference type="GO" id="GO:0005524">
    <property type="term" value="F:ATP binding"/>
    <property type="evidence" value="ECO:0007669"/>
    <property type="project" value="UniProtKB-UniRule"/>
</dbReference>
<dbReference type="Gene3D" id="3.30.470.20">
    <property type="entry name" value="ATP-grasp fold, B domain"/>
    <property type="match status" value="1"/>
</dbReference>
<keyword evidence="3 4" id="KW-0067">ATP-binding</keyword>
<dbReference type="NCBIfam" id="TIGR00768">
    <property type="entry name" value="rimK_fam"/>
    <property type="match status" value="1"/>
</dbReference>
<dbReference type="GO" id="GO:0046872">
    <property type="term" value="F:metal ion binding"/>
    <property type="evidence" value="ECO:0007669"/>
    <property type="project" value="UniProtKB-KW"/>
</dbReference>
<dbReference type="InterPro" id="IPR013651">
    <property type="entry name" value="ATP-grasp_RimK-type"/>
</dbReference>
<organism evidence="6 7">
    <name type="scientific">Candidatus Coproplasma avicola</name>
    <dbReference type="NCBI Taxonomy" id="2840744"/>
    <lineage>
        <taxon>Bacteria</taxon>
        <taxon>Bacillati</taxon>
        <taxon>Bacillota</taxon>
        <taxon>Clostridia</taxon>
        <taxon>Eubacteriales</taxon>
        <taxon>Candidatus Coproplasma</taxon>
    </lineage>
</organism>
<reference evidence="6" key="2">
    <citation type="journal article" date="2021" name="PeerJ">
        <title>Extensive microbial diversity within the chicken gut microbiome revealed by metagenomics and culture.</title>
        <authorList>
            <person name="Gilroy R."/>
            <person name="Ravi A."/>
            <person name="Getino M."/>
            <person name="Pursley I."/>
            <person name="Horton D.L."/>
            <person name="Alikhan N.F."/>
            <person name="Baker D."/>
            <person name="Gharbi K."/>
            <person name="Hall N."/>
            <person name="Watson M."/>
            <person name="Adriaenssens E.M."/>
            <person name="Foster-Nyarko E."/>
            <person name="Jarju S."/>
            <person name="Secka A."/>
            <person name="Antonio M."/>
            <person name="Oren A."/>
            <person name="Chaudhuri R.R."/>
            <person name="La Ragione R."/>
            <person name="Hildebrand F."/>
            <person name="Pallen M.J."/>
        </authorList>
    </citation>
    <scope>NUCLEOTIDE SEQUENCE</scope>
    <source>
        <strain evidence="6">ChiW16-3235</strain>
    </source>
</reference>
<sequence length="294" mass="32470">MKKCLIIVNAYSRLKSSLNQSERLRCEFARLGVEADVRPNDFFACEVAEGGALSCAVGGYDFCVYLDKDKYAARMLEKRGMRLFNSARAIEDCDDKMLTAIALSDLGIPMPRTLPGLLCYSPEEPLKESALDEVERRLGYPVIVKASYGSLGAGVFLARDRAQLKEIAQKLKCTPHLFQRFVPESAGRDARVIVVGGRVVAAMERRSDSDFRSNIELGGRGAPLAADGRLKELCEKVARHICPDYCGIDVLFGGDGYLVCEVNSNAFFGGIERVTGVNVAREYAQYMYEQVYGK</sequence>
<dbReference type="AlphaFoldDB" id="A0A9D1E5Q2"/>
<dbReference type="PROSITE" id="PS50975">
    <property type="entry name" value="ATP_GRASP"/>
    <property type="match status" value="1"/>
</dbReference>
<proteinExistence type="predicted"/>
<evidence type="ECO:0000313" key="7">
    <source>
        <dbReference type="Proteomes" id="UP000823913"/>
    </source>
</evidence>
<evidence type="ECO:0000256" key="1">
    <source>
        <dbReference type="ARBA" id="ARBA00022723"/>
    </source>
</evidence>
<evidence type="ECO:0000256" key="3">
    <source>
        <dbReference type="ARBA" id="ARBA00022840"/>
    </source>
</evidence>
<evidence type="ECO:0000256" key="2">
    <source>
        <dbReference type="ARBA" id="ARBA00022741"/>
    </source>
</evidence>
<keyword evidence="1" id="KW-0479">Metal-binding</keyword>
<accession>A0A9D1E5Q2</accession>
<dbReference type="InterPro" id="IPR004666">
    <property type="entry name" value="Rp_bS6_RimK/Lys_biosynth_LsyX"/>
</dbReference>